<dbReference type="InterPro" id="IPR004681">
    <property type="entry name" value="TRAP_DctM"/>
</dbReference>
<evidence type="ECO:0000256" key="3">
    <source>
        <dbReference type="ARBA" id="ARBA00022519"/>
    </source>
</evidence>
<dbReference type="Proteomes" id="UP001221217">
    <property type="component" value="Unassembled WGS sequence"/>
</dbReference>
<feature type="transmembrane region" description="Helical" evidence="7">
    <location>
        <begin position="391"/>
        <end position="412"/>
    </location>
</feature>
<protein>
    <submittedName>
        <fullName evidence="9">TRAP transporter large permease</fullName>
    </submittedName>
</protein>
<name>A0AAJ1IEQ3_9SPIO</name>
<sequence length="424" mass="45409">MGLLVKGSFLLLFLLGLPVMIAIGIPSIVYLLTQGFPIDMLAQRMHYALDSYTLVAVPVFIFAGNLMNSTGITRRIFKFADTLVGRVPGGLAQVNIFASLIFSGMSGAALADVGGLGKIEIKAMRDKGFSKEFSGAVTCASATVGPIFPPSIPLVIYGSVASVSIVKLLLAGILPAVIAVILMMVTTVFIAFIKKLPRAERWPTLRAIGNDFMSGLPALLAPALLVVGMLTGVFTPTEAASGTVIYILLISVFIYRDFSFEHLIDSALATLKSSAAILVIIATASLFGWILAVEQIPQMFTQFIIPFGENRIVFLIIINLILLIVGMFLDSTTATLLVIPILAPPAVAMGIDPVHLGIIAIFNLMLGLVTPPMGLSLFMISEIAECPITRVFKSVFVYFIPLGITLIMITFFPQVSLWLPGLVK</sequence>
<evidence type="ECO:0000313" key="9">
    <source>
        <dbReference type="EMBL" id="MDC7226001.1"/>
    </source>
</evidence>
<evidence type="ECO:0000256" key="2">
    <source>
        <dbReference type="ARBA" id="ARBA00022475"/>
    </source>
</evidence>
<keyword evidence="4 7" id="KW-0812">Transmembrane</keyword>
<feature type="transmembrane region" description="Helical" evidence="7">
    <location>
        <begin position="312"/>
        <end position="329"/>
    </location>
</feature>
<evidence type="ECO:0000313" key="10">
    <source>
        <dbReference type="Proteomes" id="UP001221217"/>
    </source>
</evidence>
<gene>
    <name evidence="9" type="ORF">PQJ61_04470</name>
</gene>
<dbReference type="Pfam" id="PF06808">
    <property type="entry name" value="DctM"/>
    <property type="match status" value="1"/>
</dbReference>
<keyword evidence="5 7" id="KW-1133">Transmembrane helix</keyword>
<feature type="transmembrane region" description="Helical" evidence="7">
    <location>
        <begin position="334"/>
        <end position="351"/>
    </location>
</feature>
<evidence type="ECO:0000256" key="6">
    <source>
        <dbReference type="ARBA" id="ARBA00023136"/>
    </source>
</evidence>
<dbReference type="NCBIfam" id="TIGR00786">
    <property type="entry name" value="dctM"/>
    <property type="match status" value="1"/>
</dbReference>
<feature type="transmembrane region" description="Helical" evidence="7">
    <location>
        <begin position="357"/>
        <end position="379"/>
    </location>
</feature>
<dbReference type="PANTHER" id="PTHR33362">
    <property type="entry name" value="SIALIC ACID TRAP TRANSPORTER PERMEASE PROTEIN SIAT-RELATED"/>
    <property type="match status" value="1"/>
</dbReference>
<dbReference type="InterPro" id="IPR010656">
    <property type="entry name" value="DctM"/>
</dbReference>
<accession>A0AAJ1IEQ3</accession>
<feature type="transmembrane region" description="Helical" evidence="7">
    <location>
        <begin position="133"/>
        <end position="156"/>
    </location>
</feature>
<reference evidence="9 10" key="1">
    <citation type="submission" date="2022-12" db="EMBL/GenBank/DDBJ databases">
        <title>Metagenome assembled genome from gulf of manar.</title>
        <authorList>
            <person name="Kohli P."/>
            <person name="Pk S."/>
            <person name="Venkata Ramana C."/>
            <person name="Sasikala C."/>
        </authorList>
    </citation>
    <scope>NUCLEOTIDE SEQUENCE [LARGE SCALE GENOMIC DNA]</scope>
    <source>
        <strain evidence="9">JB008</strain>
    </source>
</reference>
<keyword evidence="6 7" id="KW-0472">Membrane</keyword>
<dbReference type="PANTHER" id="PTHR33362:SF3">
    <property type="entry name" value="SIALIC ACID TRAP TRANSPORTER PERMEASE PROTEIN SIAT"/>
    <property type="match status" value="1"/>
</dbReference>
<feature type="transmembrane region" description="Helical" evidence="7">
    <location>
        <begin position="12"/>
        <end position="32"/>
    </location>
</feature>
<evidence type="ECO:0000256" key="1">
    <source>
        <dbReference type="ARBA" id="ARBA00004429"/>
    </source>
</evidence>
<dbReference type="GO" id="GO:0005886">
    <property type="term" value="C:plasma membrane"/>
    <property type="evidence" value="ECO:0007669"/>
    <property type="project" value="UniProtKB-SubCell"/>
</dbReference>
<feature type="transmembrane region" description="Helical" evidence="7">
    <location>
        <begin position="270"/>
        <end position="292"/>
    </location>
</feature>
<comment type="subcellular location">
    <subcellularLocation>
        <location evidence="1">Cell inner membrane</location>
        <topology evidence="1">Multi-pass membrane protein</topology>
    </subcellularLocation>
</comment>
<feature type="transmembrane region" description="Helical" evidence="7">
    <location>
        <begin position="214"/>
        <end position="234"/>
    </location>
</feature>
<dbReference type="PIRSF" id="PIRSF006066">
    <property type="entry name" value="HI0050"/>
    <property type="match status" value="1"/>
</dbReference>
<feature type="domain" description="TRAP C4-dicarboxylate transport system permease DctM subunit" evidence="8">
    <location>
        <begin position="8"/>
        <end position="414"/>
    </location>
</feature>
<feature type="transmembrane region" description="Helical" evidence="7">
    <location>
        <begin position="240"/>
        <end position="258"/>
    </location>
</feature>
<evidence type="ECO:0000256" key="5">
    <source>
        <dbReference type="ARBA" id="ARBA00022989"/>
    </source>
</evidence>
<dbReference type="EMBL" id="JAQQAL010000011">
    <property type="protein sequence ID" value="MDC7226001.1"/>
    <property type="molecule type" value="Genomic_DNA"/>
</dbReference>
<evidence type="ECO:0000259" key="8">
    <source>
        <dbReference type="Pfam" id="PF06808"/>
    </source>
</evidence>
<keyword evidence="3" id="KW-0997">Cell inner membrane</keyword>
<dbReference type="AlphaFoldDB" id="A0AAJ1IEQ3"/>
<organism evidence="9 10">
    <name type="scientific">Candidatus Thalassospirochaeta sargassi</name>
    <dbReference type="NCBI Taxonomy" id="3119039"/>
    <lineage>
        <taxon>Bacteria</taxon>
        <taxon>Pseudomonadati</taxon>
        <taxon>Spirochaetota</taxon>
        <taxon>Spirochaetia</taxon>
        <taxon>Spirochaetales</taxon>
        <taxon>Spirochaetaceae</taxon>
        <taxon>Candidatus Thalassospirochaeta</taxon>
    </lineage>
</organism>
<feature type="transmembrane region" description="Helical" evidence="7">
    <location>
        <begin position="168"/>
        <end position="193"/>
    </location>
</feature>
<keyword evidence="2" id="KW-1003">Cell membrane</keyword>
<proteinExistence type="predicted"/>
<feature type="transmembrane region" description="Helical" evidence="7">
    <location>
        <begin position="92"/>
        <end position="113"/>
    </location>
</feature>
<evidence type="ECO:0000256" key="7">
    <source>
        <dbReference type="SAM" id="Phobius"/>
    </source>
</evidence>
<evidence type="ECO:0000256" key="4">
    <source>
        <dbReference type="ARBA" id="ARBA00022692"/>
    </source>
</evidence>
<comment type="caution">
    <text evidence="9">The sequence shown here is derived from an EMBL/GenBank/DDBJ whole genome shotgun (WGS) entry which is preliminary data.</text>
</comment>
<feature type="transmembrane region" description="Helical" evidence="7">
    <location>
        <begin position="52"/>
        <end position="72"/>
    </location>
</feature>
<dbReference type="GO" id="GO:0022857">
    <property type="term" value="F:transmembrane transporter activity"/>
    <property type="evidence" value="ECO:0007669"/>
    <property type="project" value="TreeGrafter"/>
</dbReference>